<dbReference type="GO" id="GO:0009395">
    <property type="term" value="P:phospholipid catabolic process"/>
    <property type="evidence" value="ECO:0007669"/>
    <property type="project" value="TreeGrafter"/>
</dbReference>
<proteinExistence type="predicted"/>
<dbReference type="GO" id="GO:0005886">
    <property type="term" value="C:plasma membrane"/>
    <property type="evidence" value="ECO:0007669"/>
    <property type="project" value="UniProtKB-ARBA"/>
</dbReference>
<dbReference type="Gene3D" id="3.30.870.10">
    <property type="entry name" value="Endonuclease Chain A"/>
    <property type="match status" value="2"/>
</dbReference>
<dbReference type="RefSeq" id="WP_091715684.1">
    <property type="nucleotide sequence ID" value="NZ_FOSH01000019.1"/>
</dbReference>
<dbReference type="PROSITE" id="PS50035">
    <property type="entry name" value="PLD"/>
    <property type="match status" value="2"/>
</dbReference>
<keyword evidence="8" id="KW-1185">Reference proteome</keyword>
<dbReference type="CDD" id="cd09143">
    <property type="entry name" value="PLDc_vPLD1_2_like_bac_2"/>
    <property type="match status" value="1"/>
</dbReference>
<dbReference type="InterPro" id="IPR015679">
    <property type="entry name" value="PLipase_D_fam"/>
</dbReference>
<keyword evidence="5" id="KW-0812">Transmembrane</keyword>
<feature type="transmembrane region" description="Helical" evidence="5">
    <location>
        <begin position="567"/>
        <end position="585"/>
    </location>
</feature>
<dbReference type="InterPro" id="IPR025202">
    <property type="entry name" value="PLD-like_dom"/>
</dbReference>
<organism evidence="7 8">
    <name type="scientific">Methylophaga sulfidovorans</name>
    <dbReference type="NCBI Taxonomy" id="45496"/>
    <lineage>
        <taxon>Bacteria</taxon>
        <taxon>Pseudomonadati</taxon>
        <taxon>Pseudomonadota</taxon>
        <taxon>Gammaproteobacteria</taxon>
        <taxon>Thiotrichales</taxon>
        <taxon>Piscirickettsiaceae</taxon>
        <taxon>Methylophaga</taxon>
    </lineage>
</organism>
<dbReference type="CDD" id="cd09140">
    <property type="entry name" value="PLDc_vPLD1_2_like_bac_1"/>
    <property type="match status" value="1"/>
</dbReference>
<dbReference type="AlphaFoldDB" id="A0A1I4BJZ4"/>
<dbReference type="SUPFAM" id="SSF56024">
    <property type="entry name" value="Phospholipase D/nuclease"/>
    <property type="match status" value="2"/>
</dbReference>
<feature type="transmembrane region" description="Helical" evidence="5">
    <location>
        <begin position="488"/>
        <end position="507"/>
    </location>
</feature>
<accession>A0A1I4BJZ4</accession>
<feature type="transmembrane region" description="Helical" evidence="5">
    <location>
        <begin position="646"/>
        <end position="666"/>
    </location>
</feature>
<evidence type="ECO:0000313" key="8">
    <source>
        <dbReference type="Proteomes" id="UP000198924"/>
    </source>
</evidence>
<dbReference type="Pfam" id="PF00614">
    <property type="entry name" value="PLDc"/>
    <property type="match status" value="1"/>
</dbReference>
<dbReference type="STRING" id="45496.SAMN04488079_11950"/>
<comment type="catalytic activity">
    <reaction evidence="1">
        <text>a 1,2-diacyl-sn-glycero-3-phosphocholine + H2O = a 1,2-diacyl-sn-glycero-3-phosphate + choline + H(+)</text>
        <dbReference type="Rhea" id="RHEA:14445"/>
        <dbReference type="ChEBI" id="CHEBI:15354"/>
        <dbReference type="ChEBI" id="CHEBI:15377"/>
        <dbReference type="ChEBI" id="CHEBI:15378"/>
        <dbReference type="ChEBI" id="CHEBI:57643"/>
        <dbReference type="ChEBI" id="CHEBI:58608"/>
        <dbReference type="EC" id="3.1.4.4"/>
    </reaction>
</comment>
<keyword evidence="3" id="KW-0378">Hydrolase</keyword>
<evidence type="ECO:0000256" key="1">
    <source>
        <dbReference type="ARBA" id="ARBA00000798"/>
    </source>
</evidence>
<feature type="domain" description="PLD phosphodiesterase" evidence="6">
    <location>
        <begin position="347"/>
        <end position="374"/>
    </location>
</feature>
<dbReference type="InterPro" id="IPR032816">
    <property type="entry name" value="VTT_dom"/>
</dbReference>
<dbReference type="PANTHER" id="PTHR18896:SF76">
    <property type="entry name" value="PHOSPHOLIPASE"/>
    <property type="match status" value="1"/>
</dbReference>
<keyword evidence="5" id="KW-1133">Transmembrane helix</keyword>
<dbReference type="PANTHER" id="PTHR18896">
    <property type="entry name" value="PHOSPHOLIPASE D"/>
    <property type="match status" value="1"/>
</dbReference>
<dbReference type="GO" id="GO:0004630">
    <property type="term" value="F:phospholipase D activity"/>
    <property type="evidence" value="ECO:0007669"/>
    <property type="project" value="UniProtKB-EC"/>
</dbReference>
<feature type="transmembrane region" description="Helical" evidence="5">
    <location>
        <begin position="534"/>
        <end position="561"/>
    </location>
</feature>
<sequence length="705" mass="79381">MTKTPILKEGNNCWHKKHADQVALLIDGENYFGALHAAIQRAKHTVYILSWDIDSRMQLVRNSDEVQELPVELGAFISAVLNRNPDLHVYILNWDWAMVYTLEREWLPMYKPAWKSQARLHFKLDGECPMGASQHQKVVVIDDEIAFSGGFDIGKSRWDSSEHKAKESRRIDPDGHHYPPFHDVQMMVQGDAAVALGDLARERWLKATGEQLNQPPQKTGSAWPDYIEPWFKDIEVAISRTIPQYKDQQEIREVEQLYIDSLKAAENLIYMENQYFTSWKIADLLAERLQERDGPDVVLVLPLMTGGWLEQATMDVLRFRVACKLKEADKHNRLRLCYPHRDELGDVYISVHAKITVIDDCLMRVGSANLSNRSMGFDSECDLVIEAETDEHKATVSQFRERLLTEHFGMSADELRQNLSQEGSLLRLIDACQENSHTLRELDCSVSDYANQMLPDSAIVDPERPIETEKLTKMFIPIDEPKSAQKQWWKIVAVLLVVLALTAIWRWTPLSEWLNPETLQHAAEGIKAHPLTPLIVIGIFAIAGLIAFPVTLLIITTALTFGPLWGSVYSIVGSLVSGLMGYAVGHYMGRNTIQKLAGSSINKLSRRLAKHGVLAIITVRIIPVAPFTVINLVAGGSHINTRDFTIGTVIGMLPGILGITVFADSLMRTVQNPEPEQIAIFVGVVIIIVGIMVGLKRLINRKEDA</sequence>
<reference evidence="8" key="1">
    <citation type="submission" date="2016-10" db="EMBL/GenBank/DDBJ databases">
        <authorList>
            <person name="Varghese N."/>
            <person name="Submissions S."/>
        </authorList>
    </citation>
    <scope>NUCLEOTIDE SEQUENCE [LARGE SCALE GENOMIC DNA]</scope>
    <source>
        <strain evidence="8">DSM 11578</strain>
    </source>
</reference>
<evidence type="ECO:0000256" key="2">
    <source>
        <dbReference type="ARBA" id="ARBA00022737"/>
    </source>
</evidence>
<dbReference type="Pfam" id="PF13091">
    <property type="entry name" value="PLDc_2"/>
    <property type="match status" value="1"/>
</dbReference>
<dbReference type="EMBL" id="FOSH01000019">
    <property type="protein sequence ID" value="SFK68843.1"/>
    <property type="molecule type" value="Genomic_DNA"/>
</dbReference>
<dbReference type="Pfam" id="PF09335">
    <property type="entry name" value="VTT_dom"/>
    <property type="match status" value="1"/>
</dbReference>
<feature type="transmembrane region" description="Helical" evidence="5">
    <location>
        <begin position="678"/>
        <end position="699"/>
    </location>
</feature>
<gene>
    <name evidence="7" type="ORF">SAMN04488079_11950</name>
</gene>
<evidence type="ECO:0000256" key="4">
    <source>
        <dbReference type="ARBA" id="ARBA00023098"/>
    </source>
</evidence>
<feature type="domain" description="PLD phosphodiesterase" evidence="6">
    <location>
        <begin position="130"/>
        <end position="157"/>
    </location>
</feature>
<name>A0A1I4BJZ4_9GAMM</name>
<evidence type="ECO:0000313" key="7">
    <source>
        <dbReference type="EMBL" id="SFK68843.1"/>
    </source>
</evidence>
<keyword evidence="2" id="KW-0677">Repeat</keyword>
<keyword evidence="4" id="KW-0443">Lipid metabolism</keyword>
<dbReference type="SMART" id="SM00155">
    <property type="entry name" value="PLDc"/>
    <property type="match status" value="2"/>
</dbReference>
<keyword evidence="5" id="KW-0472">Membrane</keyword>
<dbReference type="OrthoDB" id="9762009at2"/>
<feature type="transmembrane region" description="Helical" evidence="5">
    <location>
        <begin position="613"/>
        <end position="634"/>
    </location>
</feature>
<dbReference type="InterPro" id="IPR001736">
    <property type="entry name" value="PLipase_D/transphosphatidylase"/>
</dbReference>
<dbReference type="Proteomes" id="UP000198924">
    <property type="component" value="Unassembled WGS sequence"/>
</dbReference>
<evidence type="ECO:0000259" key="6">
    <source>
        <dbReference type="PROSITE" id="PS50035"/>
    </source>
</evidence>
<protein>
    <submittedName>
        <fullName evidence="7">Uncharacterized membrane protein YdjX, TVP38/TMEM64 family, SNARE-associated domain</fullName>
    </submittedName>
</protein>
<evidence type="ECO:0000256" key="5">
    <source>
        <dbReference type="SAM" id="Phobius"/>
    </source>
</evidence>
<evidence type="ECO:0000256" key="3">
    <source>
        <dbReference type="ARBA" id="ARBA00022801"/>
    </source>
</evidence>